<dbReference type="InterPro" id="IPR043429">
    <property type="entry name" value="ArtM/GltK/GlnP/TcyL/YhdX-like"/>
</dbReference>
<dbReference type="SUPFAM" id="SSF161098">
    <property type="entry name" value="MetI-like"/>
    <property type="match status" value="1"/>
</dbReference>
<evidence type="ECO:0000256" key="3">
    <source>
        <dbReference type="ARBA" id="ARBA00022448"/>
    </source>
</evidence>
<dbReference type="Gene3D" id="1.10.3720.10">
    <property type="entry name" value="MetI-like"/>
    <property type="match status" value="1"/>
</dbReference>
<protein>
    <submittedName>
        <fullName evidence="11">Inner membrane amino-acid ABC transporter permease protein YhdY</fullName>
    </submittedName>
</protein>
<organism evidence="11 12">
    <name type="scientific">Parendozoicomonas haliclonae</name>
    <dbReference type="NCBI Taxonomy" id="1960125"/>
    <lineage>
        <taxon>Bacteria</taxon>
        <taxon>Pseudomonadati</taxon>
        <taxon>Pseudomonadota</taxon>
        <taxon>Gammaproteobacteria</taxon>
        <taxon>Oceanospirillales</taxon>
        <taxon>Endozoicomonadaceae</taxon>
        <taxon>Parendozoicomonas</taxon>
    </lineage>
</organism>
<evidence type="ECO:0000256" key="5">
    <source>
        <dbReference type="ARBA" id="ARBA00022692"/>
    </source>
</evidence>
<keyword evidence="12" id="KW-1185">Reference proteome</keyword>
<feature type="transmembrane region" description="Helical" evidence="9">
    <location>
        <begin position="173"/>
        <end position="195"/>
    </location>
</feature>
<keyword evidence="4" id="KW-1003">Cell membrane</keyword>
<reference evidence="11 12" key="1">
    <citation type="submission" date="2017-03" db="EMBL/GenBank/DDBJ databases">
        <authorList>
            <person name="Afonso C.L."/>
            <person name="Miller P.J."/>
            <person name="Scott M.A."/>
            <person name="Spackman E."/>
            <person name="Goraichik I."/>
            <person name="Dimitrov K.M."/>
            <person name="Suarez D.L."/>
            <person name="Swayne D.E."/>
        </authorList>
    </citation>
    <scope>NUCLEOTIDE SEQUENCE [LARGE SCALE GENOMIC DNA]</scope>
    <source>
        <strain evidence="11">SB41UT1</strain>
    </source>
</reference>
<evidence type="ECO:0000256" key="1">
    <source>
        <dbReference type="ARBA" id="ARBA00004429"/>
    </source>
</evidence>
<name>A0A1X7AJE2_9GAMM</name>
<comment type="similarity">
    <text evidence="2">Belongs to the binding-protein-dependent transport system permease family. HisMQ subfamily.</text>
</comment>
<dbReference type="Pfam" id="PF00528">
    <property type="entry name" value="BPD_transp_1"/>
    <property type="match status" value="1"/>
</dbReference>
<dbReference type="InterPro" id="IPR010065">
    <property type="entry name" value="AA_ABC_transptr_permease_3TM"/>
</dbReference>
<feature type="domain" description="ABC transmembrane type-1" evidence="10">
    <location>
        <begin position="171"/>
        <end position="366"/>
    </location>
</feature>
<dbReference type="AlphaFoldDB" id="A0A1X7AJE2"/>
<dbReference type="OrthoDB" id="9771188at2"/>
<feature type="transmembrane region" description="Helical" evidence="9">
    <location>
        <begin position="112"/>
        <end position="130"/>
    </location>
</feature>
<feature type="transmembrane region" description="Helical" evidence="9">
    <location>
        <begin position="348"/>
        <end position="365"/>
    </location>
</feature>
<accession>A0A1X7AJE2</accession>
<dbReference type="Proteomes" id="UP000196573">
    <property type="component" value="Unassembled WGS sequence"/>
</dbReference>
<comment type="subcellular location">
    <subcellularLocation>
        <location evidence="1">Cell inner membrane</location>
        <topology evidence="1">Multi-pass membrane protein</topology>
    </subcellularLocation>
    <subcellularLocation>
        <location evidence="9">Cell membrane</location>
        <topology evidence="9">Multi-pass membrane protein</topology>
    </subcellularLocation>
</comment>
<evidence type="ECO:0000256" key="9">
    <source>
        <dbReference type="RuleBase" id="RU363032"/>
    </source>
</evidence>
<keyword evidence="3 9" id="KW-0813">Transport</keyword>
<dbReference type="InterPro" id="IPR000515">
    <property type="entry name" value="MetI-like"/>
</dbReference>
<dbReference type="NCBIfam" id="TIGR01726">
    <property type="entry name" value="HEQRo_perm_3TM"/>
    <property type="match status" value="1"/>
</dbReference>
<dbReference type="GO" id="GO:0043190">
    <property type="term" value="C:ATP-binding cassette (ABC) transporter complex"/>
    <property type="evidence" value="ECO:0007669"/>
    <property type="project" value="InterPro"/>
</dbReference>
<evidence type="ECO:0000256" key="2">
    <source>
        <dbReference type="ARBA" id="ARBA00010072"/>
    </source>
</evidence>
<dbReference type="RefSeq" id="WP_087109654.1">
    <property type="nucleotide sequence ID" value="NZ_CBCSCN010000002.1"/>
</dbReference>
<sequence length="379" mass="42087">MAIINSQPLPSRPAPVNNSGLIFWLRSNFFSSPLNTVLTAVCLYGLWQVLPGLVDWFFLSATWAIYGPEGNASEITNQTVAACKEAGGACWSLISVKHRFMLFGFYPQDEQWRPMVTCFLLVGMMMASGIRRFWHPVFLLVWLATLVVSFVLMAGGLFGLTEVPTSKWGGLPLTLGMAVLSVAFSLPFGILLALGRRSEMNFIRTLCICYIELIRAVPLISILFMASFLLPLFMPEDLTINKLLRAQIGIILFASAYMAEVIRGGLQAIPKGQYEAADAMGLTYWQATRKIILPQALKISIPPIVSTIIGTFKDSSLVVIIGLFDVLNTVRIAFSADPPWTPFYMESYFVGAAVFFIFCFGMSHYSQWLEKQLDTGHKA</sequence>
<feature type="transmembrane region" description="Helical" evidence="9">
    <location>
        <begin position="216"/>
        <end position="234"/>
    </location>
</feature>
<evidence type="ECO:0000313" key="11">
    <source>
        <dbReference type="EMBL" id="SMA46363.1"/>
    </source>
</evidence>
<evidence type="ECO:0000256" key="4">
    <source>
        <dbReference type="ARBA" id="ARBA00022475"/>
    </source>
</evidence>
<evidence type="ECO:0000256" key="7">
    <source>
        <dbReference type="ARBA" id="ARBA00022989"/>
    </source>
</evidence>
<keyword evidence="5 9" id="KW-0812">Transmembrane</keyword>
<evidence type="ECO:0000259" key="10">
    <source>
        <dbReference type="PROSITE" id="PS50928"/>
    </source>
</evidence>
<dbReference type="GO" id="GO:0006865">
    <property type="term" value="P:amino acid transport"/>
    <property type="evidence" value="ECO:0007669"/>
    <property type="project" value="UniProtKB-KW"/>
</dbReference>
<feature type="transmembrane region" description="Helical" evidence="9">
    <location>
        <begin position="246"/>
        <end position="266"/>
    </location>
</feature>
<dbReference type="EMBL" id="FWPT01000004">
    <property type="protein sequence ID" value="SMA46363.1"/>
    <property type="molecule type" value="Genomic_DNA"/>
</dbReference>
<feature type="transmembrane region" description="Helical" evidence="9">
    <location>
        <begin position="317"/>
        <end position="336"/>
    </location>
</feature>
<dbReference type="GO" id="GO:0022857">
    <property type="term" value="F:transmembrane transporter activity"/>
    <property type="evidence" value="ECO:0007669"/>
    <property type="project" value="InterPro"/>
</dbReference>
<dbReference type="CDD" id="cd06261">
    <property type="entry name" value="TM_PBP2"/>
    <property type="match status" value="1"/>
</dbReference>
<keyword evidence="6" id="KW-0029">Amino-acid transport</keyword>
<dbReference type="PANTHER" id="PTHR30614">
    <property type="entry name" value="MEMBRANE COMPONENT OF AMINO ACID ABC TRANSPORTER"/>
    <property type="match status" value="1"/>
</dbReference>
<evidence type="ECO:0000256" key="6">
    <source>
        <dbReference type="ARBA" id="ARBA00022970"/>
    </source>
</evidence>
<feature type="transmembrane region" description="Helical" evidence="9">
    <location>
        <begin position="21"/>
        <end position="47"/>
    </location>
</feature>
<dbReference type="PANTHER" id="PTHR30614:SF41">
    <property type="entry name" value="INNER MEMBRANE AMINO-ACID ABC TRANSPORTER PERMEASE PROTEIN YHDY"/>
    <property type="match status" value="1"/>
</dbReference>
<dbReference type="InterPro" id="IPR035906">
    <property type="entry name" value="MetI-like_sf"/>
</dbReference>
<gene>
    <name evidence="11" type="primary">yhdY_2</name>
    <name evidence="11" type="ORF">EHSB41UT_02153</name>
</gene>
<dbReference type="PROSITE" id="PS50928">
    <property type="entry name" value="ABC_TM1"/>
    <property type="match status" value="1"/>
</dbReference>
<evidence type="ECO:0000313" key="12">
    <source>
        <dbReference type="Proteomes" id="UP000196573"/>
    </source>
</evidence>
<evidence type="ECO:0000256" key="8">
    <source>
        <dbReference type="ARBA" id="ARBA00023136"/>
    </source>
</evidence>
<proteinExistence type="inferred from homology"/>
<feature type="transmembrane region" description="Helical" evidence="9">
    <location>
        <begin position="137"/>
        <end position="161"/>
    </location>
</feature>
<keyword evidence="7 9" id="KW-1133">Transmembrane helix</keyword>
<keyword evidence="8 9" id="KW-0472">Membrane</keyword>